<gene>
    <name evidence="3" type="ORF">VFH_II107640</name>
</gene>
<evidence type="ECO:0000256" key="1">
    <source>
        <dbReference type="SAM" id="MobiDB-lite"/>
    </source>
</evidence>
<proteinExistence type="predicted"/>
<protein>
    <recommendedName>
        <fullName evidence="2">FAR1 domain-containing protein</fullName>
    </recommendedName>
</protein>
<accession>A0AAV0ZIJ4</accession>
<feature type="domain" description="FAR1" evidence="2">
    <location>
        <begin position="90"/>
        <end position="183"/>
    </location>
</feature>
<keyword evidence="4" id="KW-1185">Reference proteome</keyword>
<feature type="region of interest" description="Disordered" evidence="1">
    <location>
        <begin position="30"/>
        <end position="50"/>
    </location>
</feature>
<dbReference type="AlphaFoldDB" id="A0AAV0ZIJ4"/>
<dbReference type="PANTHER" id="PTHR46328:SF33">
    <property type="entry name" value="FAR1 DNA-BINDING DOMAIN PROTEIN"/>
    <property type="match status" value="1"/>
</dbReference>
<dbReference type="InterPro" id="IPR004330">
    <property type="entry name" value="FAR1_DNA_bnd_dom"/>
</dbReference>
<evidence type="ECO:0000259" key="2">
    <source>
        <dbReference type="Pfam" id="PF03101"/>
    </source>
</evidence>
<name>A0AAV0ZIJ4_VICFA</name>
<evidence type="ECO:0000313" key="4">
    <source>
        <dbReference type="Proteomes" id="UP001157006"/>
    </source>
</evidence>
<evidence type="ECO:0000313" key="3">
    <source>
        <dbReference type="EMBL" id="CAI8598004.1"/>
    </source>
</evidence>
<dbReference type="Proteomes" id="UP001157006">
    <property type="component" value="Chromosome 2"/>
</dbReference>
<feature type="compositionally biased region" description="Low complexity" evidence="1">
    <location>
        <begin position="32"/>
        <end position="41"/>
    </location>
</feature>
<reference evidence="3 4" key="1">
    <citation type="submission" date="2023-01" db="EMBL/GenBank/DDBJ databases">
        <authorList>
            <person name="Kreplak J."/>
        </authorList>
    </citation>
    <scope>NUCLEOTIDE SEQUENCE [LARGE SCALE GENOMIC DNA]</scope>
</reference>
<dbReference type="EMBL" id="OX451737">
    <property type="protein sequence ID" value="CAI8598004.1"/>
    <property type="molecule type" value="Genomic_DNA"/>
</dbReference>
<dbReference type="Pfam" id="PF03101">
    <property type="entry name" value="FAR1"/>
    <property type="match status" value="1"/>
</dbReference>
<organism evidence="3 4">
    <name type="scientific">Vicia faba</name>
    <name type="common">Broad bean</name>
    <name type="synonym">Faba vulgaris</name>
    <dbReference type="NCBI Taxonomy" id="3906"/>
    <lineage>
        <taxon>Eukaryota</taxon>
        <taxon>Viridiplantae</taxon>
        <taxon>Streptophyta</taxon>
        <taxon>Embryophyta</taxon>
        <taxon>Tracheophyta</taxon>
        <taxon>Spermatophyta</taxon>
        <taxon>Magnoliopsida</taxon>
        <taxon>eudicotyledons</taxon>
        <taxon>Gunneridae</taxon>
        <taxon>Pentapetalae</taxon>
        <taxon>rosids</taxon>
        <taxon>fabids</taxon>
        <taxon>Fabales</taxon>
        <taxon>Fabaceae</taxon>
        <taxon>Papilionoideae</taxon>
        <taxon>50 kb inversion clade</taxon>
        <taxon>NPAAA clade</taxon>
        <taxon>Hologalegina</taxon>
        <taxon>IRL clade</taxon>
        <taxon>Fabeae</taxon>
        <taxon>Vicia</taxon>
    </lineage>
</organism>
<sequence>MKNYDNFNSNDVRCCDSDTSDVELNDVKDDSYSVSSGYQSSNDGDSADNTYNDDLVKVDVVVGDRLVNINSINADEIRAMEFGIVDEAYEFYYRYDKCKGFSIRKSDVRTIRPEGSKITVMRLFLCNKQGLRENKYLYRIDREIDHRRLTRTKCLARHHVHYKAKKDRYVVLVFEETHNYELTPSRFVHLHPIYREIYEADRAQIGGLQSHEIRNCHIIEYTLQ</sequence>
<dbReference type="PANTHER" id="PTHR46328">
    <property type="entry name" value="FAR-RED IMPAIRED RESPONSIVE (FAR1) FAMILY PROTEIN-RELATED"/>
    <property type="match status" value="1"/>
</dbReference>